<dbReference type="AlphaFoldDB" id="A0A4Y2TL11"/>
<keyword evidence="3" id="KW-1185">Reference proteome</keyword>
<name>A0A4Y2TL11_ARAVE</name>
<dbReference type="PANTHER" id="PTHR47326:SF1">
    <property type="entry name" value="HTH PSQ-TYPE DOMAIN-CONTAINING PROTEIN"/>
    <property type="match status" value="1"/>
</dbReference>
<evidence type="ECO:0000313" key="3">
    <source>
        <dbReference type="Proteomes" id="UP000499080"/>
    </source>
</evidence>
<proteinExistence type="predicted"/>
<keyword evidence="1" id="KW-0732">Signal</keyword>
<feature type="signal peptide" evidence="1">
    <location>
        <begin position="1"/>
        <end position="15"/>
    </location>
</feature>
<protein>
    <submittedName>
        <fullName evidence="2">Uncharacterized protein</fullName>
    </submittedName>
</protein>
<dbReference type="Proteomes" id="UP000499080">
    <property type="component" value="Unassembled WGS sequence"/>
</dbReference>
<accession>A0A4Y2TL11</accession>
<dbReference type="OrthoDB" id="9971063at2759"/>
<reference evidence="2 3" key="1">
    <citation type="journal article" date="2019" name="Sci. Rep.">
        <title>Orb-weaving spider Araneus ventricosus genome elucidates the spidroin gene catalogue.</title>
        <authorList>
            <person name="Kono N."/>
            <person name="Nakamura H."/>
            <person name="Ohtoshi R."/>
            <person name="Moran D.A.P."/>
            <person name="Shinohara A."/>
            <person name="Yoshida Y."/>
            <person name="Fujiwara M."/>
            <person name="Mori M."/>
            <person name="Tomita M."/>
            <person name="Arakawa K."/>
        </authorList>
    </citation>
    <scope>NUCLEOTIDE SEQUENCE [LARGE SCALE GENOMIC DNA]</scope>
</reference>
<gene>
    <name evidence="2" type="ORF">AVEN_246997_1</name>
</gene>
<organism evidence="2 3">
    <name type="scientific">Araneus ventricosus</name>
    <name type="common">Orbweaver spider</name>
    <name type="synonym">Epeira ventricosa</name>
    <dbReference type="NCBI Taxonomy" id="182803"/>
    <lineage>
        <taxon>Eukaryota</taxon>
        <taxon>Metazoa</taxon>
        <taxon>Ecdysozoa</taxon>
        <taxon>Arthropoda</taxon>
        <taxon>Chelicerata</taxon>
        <taxon>Arachnida</taxon>
        <taxon>Araneae</taxon>
        <taxon>Araneomorphae</taxon>
        <taxon>Entelegynae</taxon>
        <taxon>Araneoidea</taxon>
        <taxon>Araneidae</taxon>
        <taxon>Araneus</taxon>
    </lineage>
</organism>
<feature type="chain" id="PRO_5021257450" evidence="1">
    <location>
        <begin position="16"/>
        <end position="156"/>
    </location>
</feature>
<evidence type="ECO:0000313" key="2">
    <source>
        <dbReference type="EMBL" id="GBO00070.1"/>
    </source>
</evidence>
<dbReference type="PANTHER" id="PTHR47326">
    <property type="entry name" value="TRANSPOSABLE ELEMENT TC3 TRANSPOSASE-LIKE PROTEIN"/>
    <property type="match status" value="1"/>
</dbReference>
<dbReference type="EMBL" id="BGPR01028723">
    <property type="protein sequence ID" value="GBO00070.1"/>
    <property type="molecule type" value="Genomic_DNA"/>
</dbReference>
<sequence>MRFLALSLRFSCCLIFFDHRCHFPRKIIGVAQYQLSKERNRFVLKAKVAGRPRHVRTPENVAAVRDAVTQSPRRSARKQASALGLSQRSLRRILHEDLKFHPYKMMLVQEMKECDWPNRKKCCEVLFENVVPDDVVLSSDEAHFHLSGCVNKQNFR</sequence>
<comment type="caution">
    <text evidence="2">The sequence shown here is derived from an EMBL/GenBank/DDBJ whole genome shotgun (WGS) entry which is preliminary data.</text>
</comment>
<evidence type="ECO:0000256" key="1">
    <source>
        <dbReference type="SAM" id="SignalP"/>
    </source>
</evidence>